<accession>X1KPM2</accession>
<gene>
    <name evidence="1" type="ORF">S06H3_17658</name>
</gene>
<evidence type="ECO:0000313" key="1">
    <source>
        <dbReference type="EMBL" id="GAI09017.1"/>
    </source>
</evidence>
<name>X1KPM2_9ZZZZ</name>
<comment type="caution">
    <text evidence="1">The sequence shown here is derived from an EMBL/GenBank/DDBJ whole genome shotgun (WGS) entry which is preliminary data.</text>
</comment>
<proteinExistence type="predicted"/>
<reference evidence="1" key="1">
    <citation type="journal article" date="2014" name="Front. Microbiol.">
        <title>High frequency of phylogenetically diverse reductive dehalogenase-homologous genes in deep subseafloor sedimentary metagenomes.</title>
        <authorList>
            <person name="Kawai M."/>
            <person name="Futagami T."/>
            <person name="Toyoda A."/>
            <person name="Takaki Y."/>
            <person name="Nishi S."/>
            <person name="Hori S."/>
            <person name="Arai W."/>
            <person name="Tsubouchi T."/>
            <person name="Morono Y."/>
            <person name="Uchiyama I."/>
            <person name="Ito T."/>
            <person name="Fujiyama A."/>
            <person name="Inagaki F."/>
            <person name="Takami H."/>
        </authorList>
    </citation>
    <scope>NUCLEOTIDE SEQUENCE</scope>
    <source>
        <strain evidence="1">Expedition CK06-06</strain>
    </source>
</reference>
<sequence length="95" mass="10581">MKYGILDEEVQKTYYYAKKLLDSQGFTQQLGIYLALGQKNQPSPSGITEEIAEKAAEKLGSHKLMKIVADEMSEGASMEQIAEALKKEIKEALNK</sequence>
<organism evidence="1">
    <name type="scientific">marine sediment metagenome</name>
    <dbReference type="NCBI Taxonomy" id="412755"/>
    <lineage>
        <taxon>unclassified sequences</taxon>
        <taxon>metagenomes</taxon>
        <taxon>ecological metagenomes</taxon>
    </lineage>
</organism>
<dbReference type="EMBL" id="BARV01008851">
    <property type="protein sequence ID" value="GAI09017.1"/>
    <property type="molecule type" value="Genomic_DNA"/>
</dbReference>
<dbReference type="AlphaFoldDB" id="X1KPM2"/>
<protein>
    <submittedName>
        <fullName evidence="1">Uncharacterized protein</fullName>
    </submittedName>
</protein>